<dbReference type="EMBL" id="JPDN02000005">
    <property type="protein sequence ID" value="PON29052.1"/>
    <property type="molecule type" value="Genomic_DNA"/>
</dbReference>
<dbReference type="RefSeq" id="XP_024406335.1">
    <property type="nucleotide sequence ID" value="XM_024548932.1"/>
</dbReference>
<dbReference type="AlphaFoldDB" id="A0A2P4ZXN7"/>
<keyword evidence="3" id="KW-1185">Reference proteome</keyword>
<feature type="compositionally biased region" description="Acidic residues" evidence="1">
    <location>
        <begin position="516"/>
        <end position="527"/>
    </location>
</feature>
<organism evidence="2 3">
    <name type="scientific">Trichoderma gamsii</name>
    <dbReference type="NCBI Taxonomy" id="398673"/>
    <lineage>
        <taxon>Eukaryota</taxon>
        <taxon>Fungi</taxon>
        <taxon>Dikarya</taxon>
        <taxon>Ascomycota</taxon>
        <taxon>Pezizomycotina</taxon>
        <taxon>Sordariomycetes</taxon>
        <taxon>Hypocreomycetidae</taxon>
        <taxon>Hypocreales</taxon>
        <taxon>Hypocreaceae</taxon>
        <taxon>Trichoderma</taxon>
    </lineage>
</organism>
<comment type="caution">
    <text evidence="2">The sequence shown here is derived from an EMBL/GenBank/DDBJ whole genome shotgun (WGS) entry which is preliminary data.</text>
</comment>
<proteinExistence type="predicted"/>
<evidence type="ECO:0000313" key="3">
    <source>
        <dbReference type="Proteomes" id="UP000054821"/>
    </source>
</evidence>
<dbReference type="Proteomes" id="UP000054821">
    <property type="component" value="Unassembled WGS sequence"/>
</dbReference>
<dbReference type="PANTHER" id="PTHR10039">
    <property type="entry name" value="AMELOGENIN"/>
    <property type="match status" value="1"/>
</dbReference>
<dbReference type="GeneID" id="36347382"/>
<reference evidence="2 3" key="1">
    <citation type="journal article" date="2016" name="Genome Announc.">
        <title>Draft Whole-Genome Sequence of Trichoderma gamsii T6085, a Promising Biocontrol Agent of Fusarium Head Blight on Wheat.</title>
        <authorList>
            <person name="Baroncelli R."/>
            <person name="Zapparata A."/>
            <person name="Piaggeschi G."/>
            <person name="Sarrocco S."/>
            <person name="Vannacci G."/>
        </authorList>
    </citation>
    <scope>NUCLEOTIDE SEQUENCE [LARGE SCALE GENOMIC DNA]</scope>
    <source>
        <strain evidence="2 3">T6085</strain>
    </source>
</reference>
<evidence type="ECO:0000256" key="1">
    <source>
        <dbReference type="SAM" id="MobiDB-lite"/>
    </source>
</evidence>
<sequence>MFLYARLVLDYLSTNVFYNYEEIKASVNQLPDKISDLSVIRRVPIRHANTDGPSSYRQILTQVLIHLDHRSLNRIKCVLGWIAFAKRPLKRLEFLSAVTFSAGDPKVAHLAPQYILDICAPLIDERHDTTLTFIHASVKEFLQTPTCSLSIDEQAARQEHGVAVITCLFSGLDIFDKSYNKFARYLRVVKGVHGLHVYATEYWTDYLLSSAKYTSGLEGDSTMFSLACQMAEKLNLTAGTSTIEHFEAKSSVHDEILTCLQKYPVLYQQVRVALGARSIRRLEHELLQISAVDGTSCSSPLPPVLDGISAMLAVYQETVRSILDQSDHPGISAEELELFKSQFRTSAFTCRLKSCPRATLGFEEEKSCLEHELAHVQKVRCTNPDCHFPPFASAQALKNHVNKHHNSAPKPRSIRDILTSRAIRSIPACHNDERYKNKQRMPAKVISLPYNSKTRDDRVQIAHEGLRDVSLRKGSAEGGKRASHLLADDANQQQHRLAQHERVGNRIGRIKRSLGDDSDEASDDDQDEGLNVSLYSIITNFMALPHHPLFQTISMPSTFKTWQDFWTWMNSSPEITKHVESFAYIQYRQFKRKLQVEKVFSPGQSLFVVPKLEIEHLRKYALWRNESDDTIAKAIIQTKGIVWKKMQEDELQSWGKSLETPALPSAGTISL</sequence>
<name>A0A2P4ZXN7_9HYPO</name>
<accession>A0A2P4ZXN7</accession>
<gene>
    <name evidence="2" type="ORF">TGAM01_v202160</name>
</gene>
<dbReference type="PANTHER" id="PTHR10039:SF14">
    <property type="entry name" value="NACHT DOMAIN-CONTAINING PROTEIN"/>
    <property type="match status" value="1"/>
</dbReference>
<evidence type="ECO:0000313" key="2">
    <source>
        <dbReference type="EMBL" id="PON29052.1"/>
    </source>
</evidence>
<feature type="region of interest" description="Disordered" evidence="1">
    <location>
        <begin position="498"/>
        <end position="527"/>
    </location>
</feature>
<protein>
    <submittedName>
        <fullName evidence="2">NACHT domain-containing protein</fullName>
    </submittedName>
</protein>